<keyword evidence="2" id="KW-1185">Reference proteome</keyword>
<dbReference type="Proteomes" id="UP000799118">
    <property type="component" value="Unassembled WGS sequence"/>
</dbReference>
<dbReference type="AlphaFoldDB" id="A0A6A4IIH0"/>
<dbReference type="OrthoDB" id="2977329at2759"/>
<proteinExistence type="predicted"/>
<organism evidence="1 2">
    <name type="scientific">Gymnopus androsaceus JB14</name>
    <dbReference type="NCBI Taxonomy" id="1447944"/>
    <lineage>
        <taxon>Eukaryota</taxon>
        <taxon>Fungi</taxon>
        <taxon>Dikarya</taxon>
        <taxon>Basidiomycota</taxon>
        <taxon>Agaricomycotina</taxon>
        <taxon>Agaricomycetes</taxon>
        <taxon>Agaricomycetidae</taxon>
        <taxon>Agaricales</taxon>
        <taxon>Marasmiineae</taxon>
        <taxon>Omphalotaceae</taxon>
        <taxon>Gymnopus</taxon>
    </lineage>
</organism>
<evidence type="ECO:0000313" key="2">
    <source>
        <dbReference type="Proteomes" id="UP000799118"/>
    </source>
</evidence>
<sequence>MNKSATSVTPGILGLNALDARNQHLLALDSPKNLIGINLPCGLPAELWNIIMDCLHDDKDSLRSCLLACRSWGHFCRHHVFGTFTWNALDHDSDTKIDFESESNLFHPCPQYVRHLAINGYGYGSGSFITINDDDSIPEDWDRDMNTVHVDDGWLLPLAERLDDFVSVVHLEVDSVDWADMFGTHAWDTFSSSTKFLSQIRSVDFSNIPLQPFQYLLDSICLFPALERLDYLPSHVDLDCDEVEGVDYKSYAPPSSWNAFSTAHAPLQLPTSGFWTWLSAVGFTSLQTIRLDSVPTLDLPLLSRYLCLLGGSLKDFRIRFVKPRDIYTCPDDFVESAALVNSTGLEHLEIIGLVRQNCNGQIWMGEESLSLLSVVHGAALSSLDIILDDHSWNTVPSQTSALDKLLTTTSMFPSLKRVHITCGWGVEIRKAFVECEEQGLLTITTLTPDYSMLATMTALAYRE</sequence>
<gene>
    <name evidence="1" type="ORF">BT96DRAFT_985792</name>
</gene>
<name>A0A6A4IIH0_9AGAR</name>
<evidence type="ECO:0000313" key="1">
    <source>
        <dbReference type="EMBL" id="KAE9408464.1"/>
    </source>
</evidence>
<dbReference type="EMBL" id="ML769391">
    <property type="protein sequence ID" value="KAE9408464.1"/>
    <property type="molecule type" value="Genomic_DNA"/>
</dbReference>
<evidence type="ECO:0008006" key="3">
    <source>
        <dbReference type="Google" id="ProtNLM"/>
    </source>
</evidence>
<reference evidence="1" key="1">
    <citation type="journal article" date="2019" name="Environ. Microbiol.">
        <title>Fungal ecological strategies reflected in gene transcription - a case study of two litter decomposers.</title>
        <authorList>
            <person name="Barbi F."/>
            <person name="Kohler A."/>
            <person name="Barry K."/>
            <person name="Baskaran P."/>
            <person name="Daum C."/>
            <person name="Fauchery L."/>
            <person name="Ihrmark K."/>
            <person name="Kuo A."/>
            <person name="LaButti K."/>
            <person name="Lipzen A."/>
            <person name="Morin E."/>
            <person name="Grigoriev I.V."/>
            <person name="Henrissat B."/>
            <person name="Lindahl B."/>
            <person name="Martin F."/>
        </authorList>
    </citation>
    <scope>NUCLEOTIDE SEQUENCE</scope>
    <source>
        <strain evidence="1">JB14</strain>
    </source>
</reference>
<accession>A0A6A4IIH0</accession>
<protein>
    <recommendedName>
        <fullName evidence="3">F-box domain-containing protein</fullName>
    </recommendedName>
</protein>